<protein>
    <submittedName>
        <fullName evidence="7">Enterotoxin A family protein</fullName>
    </submittedName>
</protein>
<dbReference type="PRINTS" id="PR00771">
    <property type="entry name" value="ENTEROTOXINA"/>
</dbReference>
<evidence type="ECO:0000256" key="4">
    <source>
        <dbReference type="ARBA" id="ARBA00022861"/>
    </source>
</evidence>
<dbReference type="Pfam" id="PF01375">
    <property type="entry name" value="Enterotoxin_a"/>
    <property type="match status" value="1"/>
</dbReference>
<keyword evidence="3" id="KW-0732">Signal</keyword>
<dbReference type="SUPFAM" id="SSF56399">
    <property type="entry name" value="ADP-ribosylation"/>
    <property type="match status" value="1"/>
</dbReference>
<sequence length="239" mass="27208">MFKLFVSVIIIIFSQSVFANDLVRKVYRATMQSPEEIKREGGFLSRGMDGTRPNQPPPDINLWNHVTGNATGMARHNSGYVSTTINRTIAIDWVNDRLNHNGYVYHIRATPNFIDVNASLGGYSPYHDEEEIAALGMIHWNQIIGWESVRGETVGDFVPNPDYREQLYMYLAGGGAQPQLAAFPDRHPAWGEEKWKKYAECTSKSFCSPKKSPQQFGTDWFWKSHYAILAIFVINLDDE</sequence>
<comment type="caution">
    <text evidence="7">The sequence shown here is derived from an EMBL/GenBank/DDBJ whole genome shotgun (WGS) entry which is preliminary data.</text>
</comment>
<accession>A0ABT0P8W7</accession>
<dbReference type="EMBL" id="JAMCOF010000007">
    <property type="protein sequence ID" value="MCL6229906.1"/>
    <property type="molecule type" value="Genomic_DNA"/>
</dbReference>
<keyword evidence="8" id="KW-1185">Reference proteome</keyword>
<dbReference type="Gene3D" id="3.90.210.10">
    <property type="entry name" value="Heat-Labile Enterotoxin, subunit A"/>
    <property type="match status" value="1"/>
</dbReference>
<keyword evidence="6" id="KW-1015">Disulfide bond</keyword>
<reference evidence="7 8" key="1">
    <citation type="submission" date="2022-05" db="EMBL/GenBank/DDBJ databases">
        <title>Description of the Bartonella bilalgolemii sp. nov. Isolated from Apodemus uralensis (Pallas 1811).</title>
        <authorList>
            <person name="Zgheib R."/>
            <person name="Celebi B."/>
        </authorList>
    </citation>
    <scope>NUCLEOTIDE SEQUENCE [LARGE SCALE GENOMIC DNA]</scope>
    <source>
        <strain evidence="7 8">G70</strain>
    </source>
</reference>
<evidence type="ECO:0000256" key="1">
    <source>
        <dbReference type="ARBA" id="ARBA00009092"/>
    </source>
</evidence>
<gene>
    <name evidence="7" type="ORF">M4Z11_04735</name>
</gene>
<evidence type="ECO:0000313" key="8">
    <source>
        <dbReference type="Proteomes" id="UP001523003"/>
    </source>
</evidence>
<keyword evidence="5" id="KW-0843">Virulence</keyword>
<proteinExistence type="inferred from homology"/>
<dbReference type="Proteomes" id="UP001523003">
    <property type="component" value="Unassembled WGS sequence"/>
</dbReference>
<evidence type="ECO:0000256" key="6">
    <source>
        <dbReference type="ARBA" id="ARBA00023157"/>
    </source>
</evidence>
<evidence type="ECO:0000313" key="7">
    <source>
        <dbReference type="EMBL" id="MCL6229906.1"/>
    </source>
</evidence>
<keyword evidence="2" id="KW-0800">Toxin</keyword>
<name>A0ABT0P8W7_9HYPH</name>
<evidence type="ECO:0000256" key="5">
    <source>
        <dbReference type="ARBA" id="ARBA00023026"/>
    </source>
</evidence>
<comment type="similarity">
    <text evidence="1">Belongs to the enterotoxin A family.</text>
</comment>
<evidence type="ECO:0000256" key="3">
    <source>
        <dbReference type="ARBA" id="ARBA00022729"/>
    </source>
</evidence>
<evidence type="ECO:0000256" key="2">
    <source>
        <dbReference type="ARBA" id="ARBA00022656"/>
    </source>
</evidence>
<keyword evidence="4" id="KW-0260">Enterotoxin</keyword>
<dbReference type="RefSeq" id="WP_249677034.1">
    <property type="nucleotide sequence ID" value="NZ_JAMCOF010000007.1"/>
</dbReference>
<dbReference type="InterPro" id="IPR001144">
    <property type="entry name" value="Enterotoxin_A"/>
</dbReference>
<organism evidence="7 8">
    <name type="scientific">Bartonella bilalgolemii</name>
    <dbReference type="NCBI Taxonomy" id="2942911"/>
    <lineage>
        <taxon>Bacteria</taxon>
        <taxon>Pseudomonadati</taxon>
        <taxon>Pseudomonadota</taxon>
        <taxon>Alphaproteobacteria</taxon>
        <taxon>Hyphomicrobiales</taxon>
        <taxon>Bartonellaceae</taxon>
        <taxon>Bartonella</taxon>
    </lineage>
</organism>